<dbReference type="Gene3D" id="1.10.357.10">
    <property type="entry name" value="Tetracycline Repressor, domain 2"/>
    <property type="match status" value="1"/>
</dbReference>
<dbReference type="SUPFAM" id="SSF46689">
    <property type="entry name" value="Homeodomain-like"/>
    <property type="match status" value="1"/>
</dbReference>
<dbReference type="PROSITE" id="PS50977">
    <property type="entry name" value="HTH_TETR_2"/>
    <property type="match status" value="1"/>
</dbReference>
<evidence type="ECO:0000256" key="1">
    <source>
        <dbReference type="ARBA" id="ARBA00023125"/>
    </source>
</evidence>
<dbReference type="InterPro" id="IPR001647">
    <property type="entry name" value="HTH_TetR"/>
</dbReference>
<feature type="DNA-binding region" description="H-T-H motif" evidence="2">
    <location>
        <begin position="44"/>
        <end position="63"/>
    </location>
</feature>
<dbReference type="RefSeq" id="WP_353862262.1">
    <property type="nucleotide sequence ID" value="NZ_CP088295.1"/>
</dbReference>
<dbReference type="InterPro" id="IPR009057">
    <property type="entry name" value="Homeodomain-like_sf"/>
</dbReference>
<keyword evidence="1 2" id="KW-0238">DNA-binding</keyword>
<name>A0ABY5PAK3_9ACTN</name>
<proteinExistence type="predicted"/>
<evidence type="ECO:0000313" key="4">
    <source>
        <dbReference type="EMBL" id="UUY01713.1"/>
    </source>
</evidence>
<feature type="domain" description="HTH tetR-type" evidence="3">
    <location>
        <begin position="21"/>
        <end position="81"/>
    </location>
</feature>
<evidence type="ECO:0000259" key="3">
    <source>
        <dbReference type="PROSITE" id="PS50977"/>
    </source>
</evidence>
<sequence>MELASLLTRAAATAAVDDAADPTRTRILDAALEEAASVGLDRMTVEDVVRRSGLGRMTVYRRFSKRDDLVDALALRECQRFLATVAGGLDDGATPEEATAQAFVAAMSFVRTHPLLRRVAQAEPGAVIAAAAARDRHVFRLGVDFIAARLQAARPEGDARAIRRTADLVARLFLTYVALPPDDPDPRDPAALHAYARDVLAPLIGLGVDGPAG</sequence>
<evidence type="ECO:0000313" key="5">
    <source>
        <dbReference type="Proteomes" id="UP001058860"/>
    </source>
</evidence>
<gene>
    <name evidence="4" type="ORF">LRS13_13370</name>
</gene>
<dbReference type="Proteomes" id="UP001058860">
    <property type="component" value="Chromosome"/>
</dbReference>
<keyword evidence="5" id="KW-1185">Reference proteome</keyword>
<protein>
    <submittedName>
        <fullName evidence="4">TetR/AcrR family transcriptional regulator</fullName>
    </submittedName>
</protein>
<organism evidence="4 5">
    <name type="scientific">Svornostia abyssi</name>
    <dbReference type="NCBI Taxonomy" id="2898438"/>
    <lineage>
        <taxon>Bacteria</taxon>
        <taxon>Bacillati</taxon>
        <taxon>Actinomycetota</taxon>
        <taxon>Thermoleophilia</taxon>
        <taxon>Solirubrobacterales</taxon>
        <taxon>Baekduiaceae</taxon>
        <taxon>Svornostia</taxon>
    </lineage>
</organism>
<evidence type="ECO:0000256" key="2">
    <source>
        <dbReference type="PROSITE-ProRule" id="PRU00335"/>
    </source>
</evidence>
<dbReference type="Pfam" id="PF00440">
    <property type="entry name" value="TetR_N"/>
    <property type="match status" value="1"/>
</dbReference>
<accession>A0ABY5PAK3</accession>
<reference evidence="5" key="1">
    <citation type="submission" date="2021-11" db="EMBL/GenBank/DDBJ databases">
        <title>Cultivation dependent microbiological survey of springs from the worlds oldest radium mine currently devoted to the extraction of radon-saturated water.</title>
        <authorList>
            <person name="Kapinusova G."/>
            <person name="Smrhova T."/>
            <person name="Strejcek M."/>
            <person name="Suman J."/>
            <person name="Jani K."/>
            <person name="Pajer P."/>
            <person name="Uhlik O."/>
        </authorList>
    </citation>
    <scope>NUCLEOTIDE SEQUENCE [LARGE SCALE GENOMIC DNA]</scope>
    <source>
        <strain evidence="5">J379</strain>
    </source>
</reference>
<dbReference type="PANTHER" id="PTHR30055">
    <property type="entry name" value="HTH-TYPE TRANSCRIPTIONAL REGULATOR RUTR"/>
    <property type="match status" value="1"/>
</dbReference>
<dbReference type="InterPro" id="IPR050109">
    <property type="entry name" value="HTH-type_TetR-like_transc_reg"/>
</dbReference>
<dbReference type="EMBL" id="CP088295">
    <property type="protein sequence ID" value="UUY01713.1"/>
    <property type="molecule type" value="Genomic_DNA"/>
</dbReference>
<dbReference type="PANTHER" id="PTHR30055:SF153">
    <property type="entry name" value="HTH-TYPE TRANSCRIPTIONAL REPRESSOR RV3405C"/>
    <property type="match status" value="1"/>
</dbReference>